<protein>
    <submittedName>
        <fullName evidence="1">Uncharacterized protein</fullName>
    </submittedName>
</protein>
<name>A0ABU3BK38_9FLAO</name>
<proteinExistence type="predicted"/>
<evidence type="ECO:0000313" key="2">
    <source>
        <dbReference type="Proteomes" id="UP001250662"/>
    </source>
</evidence>
<accession>A0ABU3BK38</accession>
<gene>
    <name evidence="1" type="ORF">RM520_12930</name>
</gene>
<keyword evidence="2" id="KW-1185">Reference proteome</keyword>
<dbReference type="Proteomes" id="UP001250662">
    <property type="component" value="Unassembled WGS sequence"/>
</dbReference>
<sequence>MLLKQLVASFIFLCATCCPEDDCAAVSCLGPPVLAFNIEQDNANVFITEIYTLEDISITGDNANDFLIGLSTFNSENTDAILVLEYYNWSTGTFQNNLVLENNIIIPLVIEIELSESGGCCGGIPRLKSLEINGILQENNTGLYNITLD</sequence>
<evidence type="ECO:0000313" key="1">
    <source>
        <dbReference type="EMBL" id="MDT0622530.1"/>
    </source>
</evidence>
<dbReference type="RefSeq" id="WP_311388275.1">
    <property type="nucleotide sequence ID" value="NZ_JAVRHU010000003.1"/>
</dbReference>
<comment type="caution">
    <text evidence="1">The sequence shown here is derived from an EMBL/GenBank/DDBJ whole genome shotgun (WGS) entry which is preliminary data.</text>
</comment>
<dbReference type="EMBL" id="JAVRHU010000003">
    <property type="protein sequence ID" value="MDT0622530.1"/>
    <property type="molecule type" value="Genomic_DNA"/>
</dbReference>
<organism evidence="1 2">
    <name type="scientific">Croceitalea vernalis</name>
    <dbReference type="NCBI Taxonomy" id="3075599"/>
    <lineage>
        <taxon>Bacteria</taxon>
        <taxon>Pseudomonadati</taxon>
        <taxon>Bacteroidota</taxon>
        <taxon>Flavobacteriia</taxon>
        <taxon>Flavobacteriales</taxon>
        <taxon>Flavobacteriaceae</taxon>
        <taxon>Croceitalea</taxon>
    </lineage>
</organism>
<reference evidence="1 2" key="1">
    <citation type="submission" date="2023-09" db="EMBL/GenBank/DDBJ databases">
        <authorList>
            <person name="Rey-Velasco X."/>
        </authorList>
    </citation>
    <scope>NUCLEOTIDE SEQUENCE [LARGE SCALE GENOMIC DNA]</scope>
    <source>
        <strain evidence="1 2">P007</strain>
    </source>
</reference>